<proteinExistence type="predicted"/>
<organism evidence="1 2">
    <name type="scientific">Tanacetum coccineum</name>
    <dbReference type="NCBI Taxonomy" id="301880"/>
    <lineage>
        <taxon>Eukaryota</taxon>
        <taxon>Viridiplantae</taxon>
        <taxon>Streptophyta</taxon>
        <taxon>Embryophyta</taxon>
        <taxon>Tracheophyta</taxon>
        <taxon>Spermatophyta</taxon>
        <taxon>Magnoliopsida</taxon>
        <taxon>eudicotyledons</taxon>
        <taxon>Gunneridae</taxon>
        <taxon>Pentapetalae</taxon>
        <taxon>asterids</taxon>
        <taxon>campanulids</taxon>
        <taxon>Asterales</taxon>
        <taxon>Asteraceae</taxon>
        <taxon>Asteroideae</taxon>
        <taxon>Anthemideae</taxon>
        <taxon>Anthemidinae</taxon>
        <taxon>Tanacetum</taxon>
    </lineage>
</organism>
<reference evidence="1" key="1">
    <citation type="journal article" date="2022" name="Int. J. Mol. Sci.">
        <title>Draft Genome of Tanacetum Coccineum: Genomic Comparison of Closely Related Tanacetum-Family Plants.</title>
        <authorList>
            <person name="Yamashiro T."/>
            <person name="Shiraishi A."/>
            <person name="Nakayama K."/>
            <person name="Satake H."/>
        </authorList>
    </citation>
    <scope>NUCLEOTIDE SEQUENCE</scope>
</reference>
<name>A0ABQ5IQ22_9ASTR</name>
<sequence length="236" mass="26286">MLLELFYIEESLLVIHLINYEVHVSGKGKRDPDCFKSCNRSKVLSLLFLETSYLEGRCEKPLEGRRRFHQLEQVDHFDQLDHFGQMKLQFQEQLVKNGAELTFEAEVLFLPLAGAEDGSFIMTPFKASALNADLNFKIDLIVFGQETVSDESVDGQQTGGSVVFLYDSVGSILPALAIRLLFLTIEALEAEALELRKASSALTLLYLASIVSKSLIGLSSVPFLKNLLDLAKRALA</sequence>
<protein>
    <submittedName>
        <fullName evidence="1">Uncharacterized protein</fullName>
    </submittedName>
</protein>
<evidence type="ECO:0000313" key="1">
    <source>
        <dbReference type="EMBL" id="GJU01896.1"/>
    </source>
</evidence>
<reference evidence="1" key="2">
    <citation type="submission" date="2022-01" db="EMBL/GenBank/DDBJ databases">
        <authorList>
            <person name="Yamashiro T."/>
            <person name="Shiraishi A."/>
            <person name="Satake H."/>
            <person name="Nakayama K."/>
        </authorList>
    </citation>
    <scope>NUCLEOTIDE SEQUENCE</scope>
</reference>
<accession>A0ABQ5IQ22</accession>
<gene>
    <name evidence="1" type="ORF">Tco_1112234</name>
</gene>
<dbReference type="EMBL" id="BQNB010021007">
    <property type="protein sequence ID" value="GJU01896.1"/>
    <property type="molecule type" value="Genomic_DNA"/>
</dbReference>
<keyword evidence="2" id="KW-1185">Reference proteome</keyword>
<evidence type="ECO:0000313" key="2">
    <source>
        <dbReference type="Proteomes" id="UP001151760"/>
    </source>
</evidence>
<comment type="caution">
    <text evidence="1">The sequence shown here is derived from an EMBL/GenBank/DDBJ whole genome shotgun (WGS) entry which is preliminary data.</text>
</comment>
<dbReference type="Proteomes" id="UP001151760">
    <property type="component" value="Unassembled WGS sequence"/>
</dbReference>